<dbReference type="SUPFAM" id="SSF51126">
    <property type="entry name" value="Pectin lyase-like"/>
    <property type="match status" value="1"/>
</dbReference>
<feature type="domain" description="F5/8 type C" evidence="5">
    <location>
        <begin position="15"/>
        <end position="164"/>
    </location>
</feature>
<keyword evidence="1" id="KW-0378">Hydrolase</keyword>
<proteinExistence type="predicted"/>
<dbReference type="Gene3D" id="2.60.120.260">
    <property type="entry name" value="Galactose-binding domain-like"/>
    <property type="match status" value="3"/>
</dbReference>
<organism evidence="6 7">
    <name type="scientific">Catenulispora subtropica</name>
    <dbReference type="NCBI Taxonomy" id="450798"/>
    <lineage>
        <taxon>Bacteria</taxon>
        <taxon>Bacillati</taxon>
        <taxon>Actinomycetota</taxon>
        <taxon>Actinomycetes</taxon>
        <taxon>Catenulisporales</taxon>
        <taxon>Catenulisporaceae</taxon>
        <taxon>Catenulispora</taxon>
    </lineage>
</organism>
<feature type="signal peptide" evidence="4">
    <location>
        <begin position="1"/>
        <end position="22"/>
    </location>
</feature>
<dbReference type="InterPro" id="IPR011635">
    <property type="entry name" value="CARDB"/>
</dbReference>
<keyword evidence="2" id="KW-0624">Polysaccharide degradation</keyword>
<keyword evidence="2" id="KW-0119">Carbohydrate metabolism</keyword>
<protein>
    <submittedName>
        <fullName evidence="6">Discoidin domain-containing protein</fullName>
    </submittedName>
</protein>
<dbReference type="SUPFAM" id="SSF49785">
    <property type="entry name" value="Galactose-binding domain-like"/>
    <property type="match status" value="3"/>
</dbReference>
<dbReference type="CDD" id="cd14490">
    <property type="entry name" value="CBM6-CBM35-CBM36_like_1"/>
    <property type="match status" value="1"/>
</dbReference>
<evidence type="ECO:0000256" key="1">
    <source>
        <dbReference type="ARBA" id="ARBA00023295"/>
    </source>
</evidence>
<dbReference type="InterPro" id="IPR008979">
    <property type="entry name" value="Galactose-bd-like_sf"/>
</dbReference>
<comment type="caution">
    <text evidence="6">The sequence shown here is derived from an EMBL/GenBank/DDBJ whole genome shotgun (WGS) entry which is preliminary data.</text>
</comment>
<evidence type="ECO:0000259" key="5">
    <source>
        <dbReference type="PROSITE" id="PS50022"/>
    </source>
</evidence>
<dbReference type="RefSeq" id="WP_344663208.1">
    <property type="nucleotide sequence ID" value="NZ_BAAAQM010000103.1"/>
</dbReference>
<dbReference type="InterPro" id="IPR012334">
    <property type="entry name" value="Pectin_lyas_fold"/>
</dbReference>
<reference evidence="6 7" key="1">
    <citation type="journal article" date="2019" name="Int. J. Syst. Evol. Microbiol.">
        <title>The Global Catalogue of Microorganisms (GCM) 10K type strain sequencing project: providing services to taxonomists for standard genome sequencing and annotation.</title>
        <authorList>
            <consortium name="The Broad Institute Genomics Platform"/>
            <consortium name="The Broad Institute Genome Sequencing Center for Infectious Disease"/>
            <person name="Wu L."/>
            <person name="Ma J."/>
        </authorList>
    </citation>
    <scope>NUCLEOTIDE SEQUENCE [LARGE SCALE GENOMIC DNA]</scope>
    <source>
        <strain evidence="6 7">JCM 16013</strain>
    </source>
</reference>
<accession>A0ABN2TGF7</accession>
<dbReference type="PROSITE" id="PS50022">
    <property type="entry name" value="FA58C_3"/>
    <property type="match status" value="2"/>
</dbReference>
<dbReference type="InterPro" id="IPR033801">
    <property type="entry name" value="CBM6-CBM35-CBM36-like_1"/>
</dbReference>
<dbReference type="InterPro" id="IPR036116">
    <property type="entry name" value="FN3_sf"/>
</dbReference>
<dbReference type="EMBL" id="BAAAQM010000103">
    <property type="protein sequence ID" value="GAA2008029.1"/>
    <property type="molecule type" value="Genomic_DNA"/>
</dbReference>
<dbReference type="InterPro" id="IPR000421">
    <property type="entry name" value="FA58C"/>
</dbReference>
<keyword evidence="7" id="KW-1185">Reference proteome</keyword>
<dbReference type="PANTHER" id="PTHR45713">
    <property type="entry name" value="FTP DOMAIN-CONTAINING PROTEIN"/>
    <property type="match status" value="1"/>
</dbReference>
<dbReference type="InterPro" id="IPR013783">
    <property type="entry name" value="Ig-like_fold"/>
</dbReference>
<evidence type="ECO:0000256" key="2">
    <source>
        <dbReference type="ARBA" id="ARBA00023326"/>
    </source>
</evidence>
<dbReference type="InterPro" id="IPR011050">
    <property type="entry name" value="Pectin_lyase_fold/virulence"/>
</dbReference>
<feature type="region of interest" description="Disordered" evidence="3">
    <location>
        <begin position="384"/>
        <end position="413"/>
    </location>
</feature>
<dbReference type="Gene3D" id="2.60.40.10">
    <property type="entry name" value="Immunoglobulins"/>
    <property type="match status" value="4"/>
</dbReference>
<name>A0ABN2TGF7_9ACTN</name>
<dbReference type="InterPro" id="IPR055149">
    <property type="entry name" value="Agl_cat_D2"/>
</dbReference>
<keyword evidence="1" id="KW-0326">Glycosidase</keyword>
<dbReference type="Pfam" id="PF22633">
    <property type="entry name" value="F5_F8_type_C_2"/>
    <property type="match status" value="1"/>
</dbReference>
<keyword evidence="4" id="KW-0732">Signal</keyword>
<dbReference type="Pfam" id="PF07705">
    <property type="entry name" value="CARDB"/>
    <property type="match status" value="1"/>
</dbReference>
<dbReference type="Pfam" id="PF22816">
    <property type="entry name" value="CatAgl_D2"/>
    <property type="match status" value="1"/>
</dbReference>
<dbReference type="Pfam" id="PF00754">
    <property type="entry name" value="F5_F8_type_C"/>
    <property type="match status" value="2"/>
</dbReference>
<dbReference type="Gene3D" id="2.160.20.10">
    <property type="entry name" value="Single-stranded right-handed beta-helix, Pectin lyase-like"/>
    <property type="match status" value="1"/>
</dbReference>
<dbReference type="Pfam" id="PF22815">
    <property type="entry name" value="CatAgl_D1"/>
    <property type="match status" value="1"/>
</dbReference>
<feature type="compositionally biased region" description="Polar residues" evidence="3">
    <location>
        <begin position="384"/>
        <end position="401"/>
    </location>
</feature>
<dbReference type="SMART" id="SM00060">
    <property type="entry name" value="FN3"/>
    <property type="match status" value="2"/>
</dbReference>
<dbReference type="SMART" id="SM00231">
    <property type="entry name" value="FA58C"/>
    <property type="match status" value="2"/>
</dbReference>
<evidence type="ECO:0000256" key="4">
    <source>
        <dbReference type="SAM" id="SignalP"/>
    </source>
</evidence>
<feature type="domain" description="F5/8 type C" evidence="5">
    <location>
        <begin position="165"/>
        <end position="306"/>
    </location>
</feature>
<dbReference type="InterPro" id="IPR006626">
    <property type="entry name" value="PbH1"/>
</dbReference>
<evidence type="ECO:0000256" key="3">
    <source>
        <dbReference type="SAM" id="MobiDB-lite"/>
    </source>
</evidence>
<dbReference type="SMART" id="SM00710">
    <property type="entry name" value="PbH1"/>
    <property type="match status" value="6"/>
</dbReference>
<evidence type="ECO:0000313" key="6">
    <source>
        <dbReference type="EMBL" id="GAA2008029.1"/>
    </source>
</evidence>
<dbReference type="InterPro" id="IPR003961">
    <property type="entry name" value="FN3_dom"/>
</dbReference>
<feature type="chain" id="PRO_5046216166" evidence="4">
    <location>
        <begin position="23"/>
        <end position="1422"/>
    </location>
</feature>
<gene>
    <name evidence="6" type="ORF">GCM10009838_87970</name>
</gene>
<evidence type="ECO:0000313" key="7">
    <source>
        <dbReference type="Proteomes" id="UP001499854"/>
    </source>
</evidence>
<dbReference type="InterPro" id="IPR051941">
    <property type="entry name" value="BG_Antigen-Binding_Lectin"/>
</dbReference>
<dbReference type="Proteomes" id="UP001499854">
    <property type="component" value="Unassembled WGS sequence"/>
</dbReference>
<dbReference type="PANTHER" id="PTHR45713:SF6">
    <property type="entry name" value="F5_8 TYPE C DOMAIN-CONTAINING PROTEIN"/>
    <property type="match status" value="1"/>
</dbReference>
<dbReference type="SUPFAM" id="SSF49265">
    <property type="entry name" value="Fibronectin type III"/>
    <property type="match status" value="1"/>
</dbReference>
<sequence length="1422" mass="145267">MLALLAAVLLAALVPNPPSAGAAPAAGGANLAAGRAASASSANGPYVAANLTDGDVSSYWESANGSFPQWAQVDLGSSASVNQVVLKLPASWGQRNQTLSVQGSGDGSTFSTIVASASYSFDPASGNVVTIGFGVTSARFVRVDITANSGWSAGQLAELEVYGAAASTTNLALGKTMSASGVSQSYVASNAADGDSSTYWESANNAFPQWLQVDLGATISVNQVVLKLPPSTSWGVRTQTLAVQGSSDASSFTDLVPSAGYTFDPATGNSVTISFAAVTTRYVRLAITANTGWPAGQVSEFEVYGPSGSTQPPAAPTNLAYTQNSAGAVTLTWTASSTPNLAGYDVYANNTLLTSVPGSVTTYTDNPAATATVTYFVRARDASGDQSANSNSVTRSGSAATPPTAPSDLALSQPASGQVKLTWNASSDAVGVTGYNVYRDGAEIASVGGSTLTYTDAVADTLTVSYSVTASNAAGLESAASNTVTRTGSGGTGTNLALNKPVDGTAHTFTYAPAMANDGDVTTYFEGSSYPSQLTVHLGANADVSSVVVKLNPASAWSARTQTIAVSGREQSASAFTTLAAAKTYSFDPNGNGNSVSIPVSGRVADVQVSITSNSGAPGGQVAELQVMGTPAPNPDLSPVASSWSPAAPVETDAVTASAVIKNGGTAASVATDVGFYLGSTKVGSTTVGALAAGAAANVSAPIGTQPAGSYQLTTKVDESHKNFNLTADQSFTNPTALVVKPVQSADLVGSVAWTPSTPAAGSQVVFSVTVKNQGTIATTSGSHGVTLTLLDASNTTVATLTGSVSGVIAAGASAAPVSVGTWTAANGKYTAHLVLAADANELPVKYPHLTSDTPLFVGQGANMPYDSYKSTDGTLGGSAATVGPNRTIGDIAGEATARRAVTLDNTGDSVAWTSREASNTFVLRYSIPDAPGGGGQNATLDLYANGQLVQPLNLTSHYAWLYGSETSPGDSPSAGSPRHIYDESSFLLAQSYPAGTVFKLQKDSGNSSQYAIDFMNLEQTAPTANPDPAHLLTPAGFTQQDVQNALDKVRMDTTGAFTGVYLPAGQYAVTGKLLVYGKPVKVVGAGVWYAQFVAPAGQTDTDTGWDLQSGASGSSFTGFAWFGNYTTRQDGPGHTWDLRNQSDITIDNVWIEHNVVGVWGASNVQNSTFTNLRIRDTMADGLNLTNGSAGNLISNDEARTTGDDSFALFAAQDQCGGCKLTNNTIQNVTAIAPWRAAGVAIYGGGGNTVQNFTVSDTLCYPGLTISSLNFGFPFEGFESTPQTAIKNFSLARDGGHFWGNQAFGAIWAFSATQPFQGIRVSDATITDPTYTGIMFQTDYVGGSAANAFTDTVFTNTTITGAHADNDGFGNGKSGFGVWANPLPETGQGPAVGSVTFNHLVESDNDVNIQNTTSTFTITVNP</sequence>